<name>L0FWV9_ECHVK</name>
<evidence type="ECO:0000313" key="2">
    <source>
        <dbReference type="EMBL" id="AGA77498.1"/>
    </source>
</evidence>
<dbReference type="AlphaFoldDB" id="L0FWV9"/>
<reference evidence="3" key="1">
    <citation type="submission" date="2012-02" db="EMBL/GenBank/DDBJ databases">
        <title>The complete genome of Echinicola vietnamensis DSM 17526.</title>
        <authorList>
            <person name="Lucas S."/>
            <person name="Copeland A."/>
            <person name="Lapidus A."/>
            <person name="Glavina del Rio T."/>
            <person name="Dalin E."/>
            <person name="Tice H."/>
            <person name="Bruce D."/>
            <person name="Goodwin L."/>
            <person name="Pitluck S."/>
            <person name="Peters L."/>
            <person name="Ovchinnikova G."/>
            <person name="Teshima H."/>
            <person name="Kyrpides N."/>
            <person name="Mavromatis K."/>
            <person name="Ivanova N."/>
            <person name="Brettin T."/>
            <person name="Detter J.C."/>
            <person name="Han C."/>
            <person name="Larimer F."/>
            <person name="Land M."/>
            <person name="Hauser L."/>
            <person name="Markowitz V."/>
            <person name="Cheng J.-F."/>
            <person name="Hugenholtz P."/>
            <person name="Woyke T."/>
            <person name="Wu D."/>
            <person name="Brambilla E."/>
            <person name="Klenk H.-P."/>
            <person name="Eisen J.A."/>
        </authorList>
    </citation>
    <scope>NUCLEOTIDE SEQUENCE [LARGE SCALE GENOMIC DNA]</scope>
    <source>
        <strain evidence="3">DSM 17526 / LMG 23754 / KMM 6221</strain>
    </source>
</reference>
<feature type="transmembrane region" description="Helical" evidence="1">
    <location>
        <begin position="31"/>
        <end position="48"/>
    </location>
</feature>
<accession>L0FWV9</accession>
<protein>
    <submittedName>
        <fullName evidence="2">Uncharacterized protein</fullName>
    </submittedName>
</protein>
<keyword evidence="1" id="KW-1133">Transmembrane helix</keyword>
<proteinExistence type="predicted"/>
<dbReference type="Proteomes" id="UP000010796">
    <property type="component" value="Chromosome"/>
</dbReference>
<keyword evidence="3" id="KW-1185">Reference proteome</keyword>
<organism evidence="2 3">
    <name type="scientific">Echinicola vietnamensis (strain DSM 17526 / LMG 23754 / KMM 6221)</name>
    <dbReference type="NCBI Taxonomy" id="926556"/>
    <lineage>
        <taxon>Bacteria</taxon>
        <taxon>Pseudomonadati</taxon>
        <taxon>Bacteroidota</taxon>
        <taxon>Cytophagia</taxon>
        <taxon>Cytophagales</taxon>
        <taxon>Cyclobacteriaceae</taxon>
        <taxon>Echinicola</taxon>
    </lineage>
</organism>
<gene>
    <name evidence="2" type="ordered locus">Echvi_1227</name>
</gene>
<keyword evidence="1" id="KW-0472">Membrane</keyword>
<dbReference type="KEGG" id="evi:Echvi_1227"/>
<keyword evidence="1" id="KW-0812">Transmembrane</keyword>
<dbReference type="EMBL" id="CP003346">
    <property type="protein sequence ID" value="AGA77498.1"/>
    <property type="molecule type" value="Genomic_DNA"/>
</dbReference>
<sequence length="61" mass="7703">MYSFIHEIQKKYFGVPSFLLPKEKKYSRKHTLQHIFFIFTFVLIYKMFQNLMNLRCRNYFK</sequence>
<evidence type="ECO:0000256" key="1">
    <source>
        <dbReference type="SAM" id="Phobius"/>
    </source>
</evidence>
<evidence type="ECO:0000313" key="3">
    <source>
        <dbReference type="Proteomes" id="UP000010796"/>
    </source>
</evidence>
<dbReference type="HOGENOM" id="CLU_2915077_0_0_10"/>
<dbReference type="STRING" id="926556.Echvi_1227"/>